<name>A0ABD3NHL6_9STRA</name>
<organism evidence="1 2">
    <name type="scientific">Cyclotella atomus</name>
    <dbReference type="NCBI Taxonomy" id="382360"/>
    <lineage>
        <taxon>Eukaryota</taxon>
        <taxon>Sar</taxon>
        <taxon>Stramenopiles</taxon>
        <taxon>Ochrophyta</taxon>
        <taxon>Bacillariophyta</taxon>
        <taxon>Coscinodiscophyceae</taxon>
        <taxon>Thalassiosirophycidae</taxon>
        <taxon>Stephanodiscales</taxon>
        <taxon>Stephanodiscaceae</taxon>
        <taxon>Cyclotella</taxon>
    </lineage>
</organism>
<accession>A0ABD3NHL6</accession>
<proteinExistence type="predicted"/>
<dbReference type="AlphaFoldDB" id="A0ABD3NHL6"/>
<reference evidence="1 2" key="1">
    <citation type="submission" date="2024-10" db="EMBL/GenBank/DDBJ databases">
        <title>Updated reference genomes for cyclostephanoid diatoms.</title>
        <authorList>
            <person name="Roberts W.R."/>
            <person name="Alverson A.J."/>
        </authorList>
    </citation>
    <scope>NUCLEOTIDE SEQUENCE [LARGE SCALE GENOMIC DNA]</scope>
    <source>
        <strain evidence="1 2">AJA010-31</strain>
    </source>
</reference>
<gene>
    <name evidence="1" type="ORF">ACHAWO_006575</name>
</gene>
<protein>
    <submittedName>
        <fullName evidence="1">Uncharacterized protein</fullName>
    </submittedName>
</protein>
<comment type="caution">
    <text evidence="1">The sequence shown here is derived from an EMBL/GenBank/DDBJ whole genome shotgun (WGS) entry which is preliminary data.</text>
</comment>
<evidence type="ECO:0000313" key="2">
    <source>
        <dbReference type="Proteomes" id="UP001530400"/>
    </source>
</evidence>
<dbReference type="EMBL" id="JALLPJ020001156">
    <property type="protein sequence ID" value="KAL3775384.1"/>
    <property type="molecule type" value="Genomic_DNA"/>
</dbReference>
<sequence length="637" mass="72825">MLQDEKELPLPTQKSLLLSLLHAPPGKLLQKFAYGPLCYLWKQIDLPALPTKAVNLPINYTLTTVENEAIKDSHLKASWSDDAPIDFEIWAWWPNESELQTCARNLLRLACHSFWLKNLTLANSTFWDWSDGSRLFFWRWKHWWKSARDGEILFHEGDPPTWRGYSLPAPLWHYKLLLWEKEQKLVHWRYLEPGFVTCIVPRFGVPKSEDDIRLVWDASQNGINLKLWALSFWMPSFRTLQDLIIKWLPCSISVSDYFAGNISDSPSPSDWRIPHQSDMDVARCFSTTCYTTQRDTCLGLGFSLVKGHSQAMELVFGDRIMDSSNPLHWVRVITNWPYDFGYDASMRRVISVHADGEMVAGSPAFVDDGQYADLDTFDLVDENISPPRTVSVTREVEQDLDALLMFYQAEEPEFLLVRPRDSKDVVYFGGDASAAAYGEAYNLARVFLNEIRAGSLDGKEVWMATDNLVWALIANKGMSKRKGLSDIVRDIKIECRKHEVFWHPFHVSGKRMIKIGFDGLSRGDFDSGVMLGQDIRSLVPLGISAVDFEGNQIITWLKSWMGNDYQPPLSVSGWFCDRHQPGVHVWAPPPTGALIPLEEMAQAKLKRPFEVAHMFVCPRLLHFEGGDGVSTKKWTFG</sequence>
<keyword evidence="2" id="KW-1185">Reference proteome</keyword>
<evidence type="ECO:0000313" key="1">
    <source>
        <dbReference type="EMBL" id="KAL3775384.1"/>
    </source>
</evidence>
<dbReference type="Proteomes" id="UP001530400">
    <property type="component" value="Unassembled WGS sequence"/>
</dbReference>